<dbReference type="InterPro" id="IPR045595">
    <property type="entry name" value="SufBD_N"/>
</dbReference>
<dbReference type="InterPro" id="IPR011542">
    <property type="entry name" value="SUF_FeS_clus_asmbl_SufD"/>
</dbReference>
<dbReference type="EMBL" id="FQUF01000009">
    <property type="protein sequence ID" value="SHE59430.1"/>
    <property type="molecule type" value="Genomic_DNA"/>
</dbReference>
<keyword evidence="5" id="KW-1185">Reference proteome</keyword>
<dbReference type="SUPFAM" id="SSF101960">
    <property type="entry name" value="Stabilizer of iron transporter SufD"/>
    <property type="match status" value="1"/>
</dbReference>
<organism evidence="4 5">
    <name type="scientific">Atopostipes suicloacalis DSM 15692</name>
    <dbReference type="NCBI Taxonomy" id="1121025"/>
    <lineage>
        <taxon>Bacteria</taxon>
        <taxon>Bacillati</taxon>
        <taxon>Bacillota</taxon>
        <taxon>Bacilli</taxon>
        <taxon>Lactobacillales</taxon>
        <taxon>Carnobacteriaceae</taxon>
        <taxon>Atopostipes</taxon>
    </lineage>
</organism>
<evidence type="ECO:0000313" key="5">
    <source>
        <dbReference type="Proteomes" id="UP000184128"/>
    </source>
</evidence>
<comment type="similarity">
    <text evidence="1">Belongs to the iron-sulfur cluster assembly SufBD family.</text>
</comment>
<dbReference type="RefSeq" id="WP_073296605.1">
    <property type="nucleotide sequence ID" value="NZ_FQUF01000009.1"/>
</dbReference>
<gene>
    <name evidence="4" type="ORF">SAMN02745249_00744</name>
</gene>
<dbReference type="OrthoDB" id="9803529at2"/>
<evidence type="ECO:0000259" key="2">
    <source>
        <dbReference type="Pfam" id="PF01458"/>
    </source>
</evidence>
<accession>A0A1M4US49</accession>
<dbReference type="PANTHER" id="PTHR30508">
    <property type="entry name" value="FES CLUSTER ASSEMBLY PROTEIN SUF"/>
    <property type="match status" value="1"/>
</dbReference>
<dbReference type="InterPro" id="IPR055346">
    <property type="entry name" value="Fe-S_cluster_assembly_SufBD"/>
</dbReference>
<reference evidence="4 5" key="1">
    <citation type="submission" date="2016-11" db="EMBL/GenBank/DDBJ databases">
        <authorList>
            <person name="Jaros S."/>
            <person name="Januszkiewicz K."/>
            <person name="Wedrychowicz H."/>
        </authorList>
    </citation>
    <scope>NUCLEOTIDE SEQUENCE [LARGE SCALE GENOMIC DNA]</scope>
    <source>
        <strain evidence="4 5">DSM 15692</strain>
    </source>
</reference>
<dbReference type="AlphaFoldDB" id="A0A1M4US49"/>
<dbReference type="GO" id="GO:0016226">
    <property type="term" value="P:iron-sulfur cluster assembly"/>
    <property type="evidence" value="ECO:0007669"/>
    <property type="project" value="InterPro"/>
</dbReference>
<proteinExistence type="inferred from homology"/>
<dbReference type="Pfam" id="PF19295">
    <property type="entry name" value="SufBD_N"/>
    <property type="match status" value="1"/>
</dbReference>
<evidence type="ECO:0000313" key="4">
    <source>
        <dbReference type="EMBL" id="SHE59430.1"/>
    </source>
</evidence>
<name>A0A1M4US49_9LACT</name>
<evidence type="ECO:0000259" key="3">
    <source>
        <dbReference type="Pfam" id="PF19295"/>
    </source>
</evidence>
<feature type="domain" description="SUF system FeS cluster assembly SufBD core" evidence="2">
    <location>
        <begin position="149"/>
        <end position="377"/>
    </location>
</feature>
<dbReference type="STRING" id="1121025.SAMN02745249_00744"/>
<dbReference type="Proteomes" id="UP000184128">
    <property type="component" value="Unassembled WGS sequence"/>
</dbReference>
<dbReference type="InterPro" id="IPR000825">
    <property type="entry name" value="SUF_FeS_clus_asmbl_SufBD_core"/>
</dbReference>
<dbReference type="NCBIfam" id="TIGR01981">
    <property type="entry name" value="sufD"/>
    <property type="match status" value="1"/>
</dbReference>
<dbReference type="PANTHER" id="PTHR30508:SF1">
    <property type="entry name" value="UPF0051 PROTEIN ABCI8, CHLOROPLASTIC-RELATED"/>
    <property type="match status" value="1"/>
</dbReference>
<evidence type="ECO:0000256" key="1">
    <source>
        <dbReference type="ARBA" id="ARBA00043967"/>
    </source>
</evidence>
<protein>
    <submittedName>
        <fullName evidence="4">Fe-S cluster assembly protein SufD</fullName>
    </submittedName>
</protein>
<sequence length="407" mass="46193">MRKTDSFSPYRNTVKHLSQNLNEPEWFLNYRFEALQSTDKLEPPKIERLNYAAWNLWQVPTIQSQTVSNSPSHSVNEKDVLVLDFKQAFLEQPELFKTIYQKTNFIHFEHLFDAFTMAFLTDGLFVYIPDNIQVKEPLELSFLQNNQLEKTINRQVLIYAGANSSVEIMDKYSSIENDKEAIANIQIQVIAEDGAKVQYSSLDQFGENTQAFIQRTGRTGRDAEIHWALGVMNNGDVIEDIHVNLEGQGSTSDVKTVAITHGDQVQGVNVNVTNIGSYSLGNIFQHGVTLDESTLTFNGIGHILKNSKNSDAQQESRILMLSDNARADANPILLIDEYEVQAGHAASISRVNQEQLYYLMSRGLERKQAEKLIIRGFLGNVLKEISLSEVRQELIDTIERKLAQYDN</sequence>
<dbReference type="Pfam" id="PF01458">
    <property type="entry name" value="SUFBD_core"/>
    <property type="match status" value="1"/>
</dbReference>
<dbReference type="InterPro" id="IPR037284">
    <property type="entry name" value="SUF_FeS_clus_asmbl_SufBD_sf"/>
</dbReference>
<feature type="domain" description="SUF system FeS cluster assembly SufBD N-terminal" evidence="3">
    <location>
        <begin position="68"/>
        <end position="139"/>
    </location>
</feature>